<sequence>MTTFTTAMPPAMAMSPVKEQRFMARMAEQAGRFTDMVDVVRDIVLATEGEISSTDRHLFAAAYRHLVVPRRASWRILASSQPAKQLQSKQEEYLRSVEKELVDLCWDVVDVINKIMPRLHTKEAKLFFYKMKGDYFRYLAEIDAFWGHTGTVMPDTVKAAKSAYENAYTLAHECWGPADPNYLGLVLNYAVFEKEILGNTGLACRMTEEAFESALEALDGLRNADHRDVSAIMQLLRDNLIMWRKARFDGL</sequence>
<comment type="similarity">
    <text evidence="1">Belongs to the 14-3-3 family.</text>
</comment>
<protein>
    <submittedName>
        <fullName evidence="4">14-3-3 family protein</fullName>
    </submittedName>
</protein>
<dbReference type="PRINTS" id="PR00305">
    <property type="entry name" value="1433ZETA"/>
</dbReference>
<dbReference type="InterPro" id="IPR036815">
    <property type="entry name" value="14-3-3_dom_sf"/>
</dbReference>
<keyword evidence="5" id="KW-1185">Reference proteome</keyword>
<name>F2UFG7_SALR5</name>
<dbReference type="KEGG" id="sre:PTSG_06605"/>
<dbReference type="Pfam" id="PF00244">
    <property type="entry name" value="14-3-3"/>
    <property type="match status" value="1"/>
</dbReference>
<gene>
    <name evidence="4" type="ORF">PTSG_06605</name>
</gene>
<evidence type="ECO:0000259" key="3">
    <source>
        <dbReference type="SMART" id="SM00101"/>
    </source>
</evidence>
<dbReference type="OrthoDB" id="10260625at2759"/>
<reference evidence="4" key="1">
    <citation type="submission" date="2009-08" db="EMBL/GenBank/DDBJ databases">
        <title>Annotation of Salpingoeca rosetta.</title>
        <authorList>
            <consortium name="The Broad Institute Genome Sequencing Platform"/>
            <person name="Russ C."/>
            <person name="Cuomo C."/>
            <person name="Burger G."/>
            <person name="Gray M.W."/>
            <person name="Holland P.W.H."/>
            <person name="King N."/>
            <person name="Lang F.B.F."/>
            <person name="Roger A.J."/>
            <person name="Ruiz-Trillo I."/>
            <person name="Young S.K."/>
            <person name="Zeng Q."/>
            <person name="Gargeya S."/>
            <person name="Alvarado L."/>
            <person name="Berlin A."/>
            <person name="Chapman S.B."/>
            <person name="Chen Z."/>
            <person name="Freedman E."/>
            <person name="Gellesch M."/>
            <person name="Goldberg J."/>
            <person name="Griggs A."/>
            <person name="Gujja S."/>
            <person name="Heilman E."/>
            <person name="Heiman D."/>
            <person name="Howarth C."/>
            <person name="Mehta T."/>
            <person name="Neiman D."/>
            <person name="Pearson M."/>
            <person name="Roberts A."/>
            <person name="Saif S."/>
            <person name="Shea T."/>
            <person name="Shenoy N."/>
            <person name="Sisk P."/>
            <person name="Stolte C."/>
            <person name="Sykes S."/>
            <person name="White J."/>
            <person name="Yandava C."/>
            <person name="Haas B."/>
            <person name="Nusbaum C."/>
            <person name="Birren B."/>
        </authorList>
    </citation>
    <scope>NUCLEOTIDE SEQUENCE [LARGE SCALE GENOMIC DNA]</scope>
    <source>
        <strain evidence="4">ATCC 50818</strain>
    </source>
</reference>
<evidence type="ECO:0000256" key="1">
    <source>
        <dbReference type="ARBA" id="ARBA00006141"/>
    </source>
</evidence>
<accession>F2UFG7</accession>
<dbReference type="Proteomes" id="UP000007799">
    <property type="component" value="Unassembled WGS sequence"/>
</dbReference>
<dbReference type="AlphaFoldDB" id="F2UFG7"/>
<dbReference type="InterPro" id="IPR000308">
    <property type="entry name" value="14-3-3"/>
</dbReference>
<dbReference type="PIRSF" id="PIRSF000868">
    <property type="entry name" value="14-3-3"/>
    <property type="match status" value="1"/>
</dbReference>
<feature type="site" description="Interaction with phosphoserine on interacting protein" evidence="2">
    <location>
        <position position="137"/>
    </location>
</feature>
<dbReference type="eggNOG" id="KOG0841">
    <property type="taxonomic scope" value="Eukaryota"/>
</dbReference>
<dbReference type="PANTHER" id="PTHR18860">
    <property type="entry name" value="14-3-3 PROTEIN"/>
    <property type="match status" value="1"/>
</dbReference>
<dbReference type="Gene3D" id="1.20.190.20">
    <property type="entry name" value="14-3-3 domain"/>
    <property type="match status" value="1"/>
</dbReference>
<dbReference type="OMA" id="TIMAVEQ"/>
<evidence type="ECO:0000256" key="2">
    <source>
        <dbReference type="PIRSR" id="PIRSR000868-1"/>
    </source>
</evidence>
<dbReference type="InParanoid" id="F2UFG7"/>
<dbReference type="InterPro" id="IPR023410">
    <property type="entry name" value="14-3-3_domain"/>
</dbReference>
<dbReference type="RefSeq" id="XP_004991992.1">
    <property type="nucleotide sequence ID" value="XM_004991935.1"/>
</dbReference>
<evidence type="ECO:0000313" key="5">
    <source>
        <dbReference type="Proteomes" id="UP000007799"/>
    </source>
</evidence>
<organism evidence="5">
    <name type="scientific">Salpingoeca rosetta (strain ATCC 50818 / BSB-021)</name>
    <dbReference type="NCBI Taxonomy" id="946362"/>
    <lineage>
        <taxon>Eukaryota</taxon>
        <taxon>Choanoflagellata</taxon>
        <taxon>Craspedida</taxon>
        <taxon>Salpingoecidae</taxon>
        <taxon>Salpingoeca</taxon>
    </lineage>
</organism>
<feature type="domain" description="14-3-3" evidence="3">
    <location>
        <begin position="18"/>
        <end position="250"/>
    </location>
</feature>
<dbReference type="SMART" id="SM00101">
    <property type="entry name" value="14_3_3"/>
    <property type="match status" value="1"/>
</dbReference>
<feature type="site" description="Interaction with phosphoserine on interacting protein" evidence="2">
    <location>
        <position position="71"/>
    </location>
</feature>
<proteinExistence type="inferred from homology"/>
<dbReference type="GeneID" id="16072551"/>
<dbReference type="STRING" id="946362.F2UFG7"/>
<evidence type="ECO:0000313" key="4">
    <source>
        <dbReference type="EMBL" id="EGD75535.1"/>
    </source>
</evidence>
<dbReference type="CDD" id="cd08774">
    <property type="entry name" value="14-3-3"/>
    <property type="match status" value="1"/>
</dbReference>
<dbReference type="SUPFAM" id="SSF48445">
    <property type="entry name" value="14-3-3 protein"/>
    <property type="match status" value="1"/>
</dbReference>
<dbReference type="EMBL" id="GL832972">
    <property type="protein sequence ID" value="EGD75535.1"/>
    <property type="molecule type" value="Genomic_DNA"/>
</dbReference>